<sequence length="1090" mass="118606">MAAFSMEQLHLRLRARSSADLQYPLDVPVQLSALAPEPAVPPASSSVNGGEESALGTGAAVPEFPADWESEAGFEPGEASLDVQQNQPAPSPSSDPWDAFSITSGMVGPERAAASPTLEVDLTEAATSKAFDLTVDRVEPEIRAAKSLGSTQTSAASVQSGVTRRAFEQAHVRLDADLSSLAMPWETPLMKAIFSDDDPTVLASLPPPAFKKLSSVPPVPGPPLPRPKASAKEPLLVQGSLALHAIRPLQDEDDDLKTDRLLRQAASRWALVLARYSLEFGGDPPDEEEILACFGARSVYTVAKRASGFLAFLRWFDVVSAKSSSPFCDASFWKYVAFLDQSSAAASTASSFLSSVRFAKHVMGMKLIEEPSRRCVGCAEKLLSRAGLMRQAAPLKVDQIRKIHDLLHDESATRWDRALCAYLLLCLYGRARHSDFKRIDQVEWDVTPLTDGQAEAGHEGYIIIYTRNHKTSRATAKKVKLLPIIVPVAGVHSKPWAFAARAAFEAVGLKLSGPVHGPLFRPPKSFEELALCNRSITSGEDSTFLRVLLGFSAEPAVDAPRISSHSLKRTCLSWSSKAGHDRLTRCCLGRHAFATEGTEAVYSVELGLPHVRKLETLMRFIVQGSFAPDAARARMWAFPPPAAAAELVQELPTIPGGPVLAEPKPAEAADADPGGLMAATSCLASGHCPAEGKGMKVNQGAEEREHQCGSEVRLSAASLQALQDHEFRTLGQLAYAVGQPGQVIPEAEFAEWTRAHVPAASAADLASLRRLLFEAQTLALSQLSLQITEPEAASKRVPEAERDRRLAMLRAELTGLNIEGPLEPGRKLLDECAHQEATGQLKYLSPDRCVSRMHEVTHGKSTSRQLEIDQSKLVVRETQDELSMPAASALQVQEALRRRGLAYTFAQAVSWSAYDRYLTRLFGNMHREPPPNHNRISVSQIVEADRLVFVKLIESNIKPKKNEAGEFPLDSALHEALESYEVSFSLMHLQTKQGNQRPFKKFKVNHPEPPHKPPGGKGNGKGRKGKTSPPWVSIPKFIRDRGGVAATPAGDPICFTYSIHGKCTVQNCPRKHVCARCFGDHALLNHKEKE</sequence>
<dbReference type="GO" id="GO:0015074">
    <property type="term" value="P:DNA integration"/>
    <property type="evidence" value="ECO:0007669"/>
    <property type="project" value="InterPro"/>
</dbReference>
<dbReference type="GO" id="GO:0006310">
    <property type="term" value="P:DNA recombination"/>
    <property type="evidence" value="ECO:0007669"/>
    <property type="project" value="InterPro"/>
</dbReference>
<dbReference type="AlphaFoldDB" id="A0A1Q9CFT4"/>
<feature type="region of interest" description="Disordered" evidence="1">
    <location>
        <begin position="37"/>
        <end position="58"/>
    </location>
</feature>
<comment type="caution">
    <text evidence="2">The sequence shown here is derived from an EMBL/GenBank/DDBJ whole genome shotgun (WGS) entry which is preliminary data.</text>
</comment>
<dbReference type="Gene3D" id="1.10.443.10">
    <property type="entry name" value="Intergrase catalytic core"/>
    <property type="match status" value="1"/>
</dbReference>
<dbReference type="InterPro" id="IPR013762">
    <property type="entry name" value="Integrase-like_cat_sf"/>
</dbReference>
<proteinExistence type="predicted"/>
<dbReference type="EMBL" id="LSRX01001251">
    <property type="protein sequence ID" value="OLP81782.1"/>
    <property type="molecule type" value="Genomic_DNA"/>
</dbReference>
<name>A0A1Q9CFT4_SYMMI</name>
<accession>A0A1Q9CFT4</accession>
<dbReference type="OrthoDB" id="439066at2759"/>
<keyword evidence="3" id="KW-1185">Reference proteome</keyword>
<evidence type="ECO:0000313" key="3">
    <source>
        <dbReference type="Proteomes" id="UP000186817"/>
    </source>
</evidence>
<evidence type="ECO:0000256" key="1">
    <source>
        <dbReference type="SAM" id="MobiDB-lite"/>
    </source>
</evidence>
<evidence type="ECO:0000313" key="2">
    <source>
        <dbReference type="EMBL" id="OLP81782.1"/>
    </source>
</evidence>
<feature type="region of interest" description="Disordered" evidence="1">
    <location>
        <begin position="1001"/>
        <end position="1032"/>
    </location>
</feature>
<dbReference type="GO" id="GO:0003677">
    <property type="term" value="F:DNA binding"/>
    <property type="evidence" value="ECO:0007669"/>
    <property type="project" value="InterPro"/>
</dbReference>
<organism evidence="2 3">
    <name type="scientific">Symbiodinium microadriaticum</name>
    <name type="common">Dinoflagellate</name>
    <name type="synonym">Zooxanthella microadriatica</name>
    <dbReference type="NCBI Taxonomy" id="2951"/>
    <lineage>
        <taxon>Eukaryota</taxon>
        <taxon>Sar</taxon>
        <taxon>Alveolata</taxon>
        <taxon>Dinophyceae</taxon>
        <taxon>Suessiales</taxon>
        <taxon>Symbiodiniaceae</taxon>
        <taxon>Symbiodinium</taxon>
    </lineage>
</organism>
<gene>
    <name evidence="2" type="ORF">AK812_SmicGene37641</name>
</gene>
<evidence type="ECO:0008006" key="4">
    <source>
        <dbReference type="Google" id="ProtNLM"/>
    </source>
</evidence>
<feature type="compositionally biased region" description="Low complexity" evidence="1">
    <location>
        <begin position="37"/>
        <end position="47"/>
    </location>
</feature>
<protein>
    <recommendedName>
        <fullName evidence="4">C3H1-type domain-containing protein</fullName>
    </recommendedName>
</protein>
<reference evidence="2 3" key="1">
    <citation type="submission" date="2016-02" db="EMBL/GenBank/DDBJ databases">
        <title>Genome analysis of coral dinoflagellate symbionts highlights evolutionary adaptations to a symbiotic lifestyle.</title>
        <authorList>
            <person name="Aranda M."/>
            <person name="Li Y."/>
            <person name="Liew Y.J."/>
            <person name="Baumgarten S."/>
            <person name="Simakov O."/>
            <person name="Wilson M."/>
            <person name="Piel J."/>
            <person name="Ashoor H."/>
            <person name="Bougouffa S."/>
            <person name="Bajic V.B."/>
            <person name="Ryu T."/>
            <person name="Ravasi T."/>
            <person name="Bayer T."/>
            <person name="Micklem G."/>
            <person name="Kim H."/>
            <person name="Bhak J."/>
            <person name="Lajeunesse T.C."/>
            <person name="Voolstra C.R."/>
        </authorList>
    </citation>
    <scope>NUCLEOTIDE SEQUENCE [LARGE SCALE GENOMIC DNA]</scope>
    <source>
        <strain evidence="2 3">CCMP2467</strain>
    </source>
</reference>
<dbReference type="Proteomes" id="UP000186817">
    <property type="component" value="Unassembled WGS sequence"/>
</dbReference>